<protein>
    <submittedName>
        <fullName evidence="2">Uncharacterized protein</fullName>
    </submittedName>
</protein>
<dbReference type="EMBL" id="JAACJN010000021">
    <property type="protein sequence ID" value="KAF5389622.1"/>
    <property type="molecule type" value="Genomic_DNA"/>
</dbReference>
<gene>
    <name evidence="2" type="ORF">D9757_004145</name>
</gene>
<evidence type="ECO:0000256" key="1">
    <source>
        <dbReference type="SAM" id="SignalP"/>
    </source>
</evidence>
<evidence type="ECO:0000313" key="2">
    <source>
        <dbReference type="EMBL" id="KAF5389622.1"/>
    </source>
</evidence>
<feature type="chain" id="PRO_5034218152" evidence="1">
    <location>
        <begin position="21"/>
        <end position="256"/>
    </location>
</feature>
<accession>A0A8H5HU30</accession>
<feature type="signal peptide" evidence="1">
    <location>
        <begin position="1"/>
        <end position="20"/>
    </location>
</feature>
<keyword evidence="3" id="KW-1185">Reference proteome</keyword>
<keyword evidence="1" id="KW-0732">Signal</keyword>
<evidence type="ECO:0000313" key="3">
    <source>
        <dbReference type="Proteomes" id="UP000518752"/>
    </source>
</evidence>
<dbReference type="Proteomes" id="UP000518752">
    <property type="component" value="Unassembled WGS sequence"/>
</dbReference>
<reference evidence="2 3" key="1">
    <citation type="journal article" date="2020" name="ISME J.">
        <title>Uncovering the hidden diversity of litter-decomposition mechanisms in mushroom-forming fungi.</title>
        <authorList>
            <person name="Floudas D."/>
            <person name="Bentzer J."/>
            <person name="Ahren D."/>
            <person name="Johansson T."/>
            <person name="Persson P."/>
            <person name="Tunlid A."/>
        </authorList>
    </citation>
    <scope>NUCLEOTIDE SEQUENCE [LARGE SCALE GENOMIC DNA]</scope>
    <source>
        <strain evidence="2 3">CBS 406.79</strain>
    </source>
</reference>
<proteinExistence type="predicted"/>
<comment type="caution">
    <text evidence="2">The sequence shown here is derived from an EMBL/GenBank/DDBJ whole genome shotgun (WGS) entry which is preliminary data.</text>
</comment>
<name>A0A8H5HU30_9AGAR</name>
<dbReference type="OrthoDB" id="3255642at2759"/>
<organism evidence="2 3">
    <name type="scientific">Collybiopsis confluens</name>
    <dbReference type="NCBI Taxonomy" id="2823264"/>
    <lineage>
        <taxon>Eukaryota</taxon>
        <taxon>Fungi</taxon>
        <taxon>Dikarya</taxon>
        <taxon>Basidiomycota</taxon>
        <taxon>Agaricomycotina</taxon>
        <taxon>Agaricomycetes</taxon>
        <taxon>Agaricomycetidae</taxon>
        <taxon>Agaricales</taxon>
        <taxon>Marasmiineae</taxon>
        <taxon>Omphalotaceae</taxon>
        <taxon>Collybiopsis</taxon>
    </lineage>
</organism>
<dbReference type="AlphaFoldDB" id="A0A8H5HU30"/>
<sequence length="256" mass="28824">MRVDFKILALSILAPAVTWACEGPCIVNVTNGFISKYQTPIKSVLRMADQLLTAQFPENLNCTSHLQHAYSKVVYNSLELAIFPSYFHGKCQQPTGTNGSMIDPPGCPNPDCPVVCGTPGSMVHFYPDLRHINFQTHVDIFNNITERDSEGFKAVETCLWNTASSQENRSSRSSARSPSRLFAARFPPTATDLSKSFARSPENKCETQGRAQLQDQLYNFFQTNLAKLWSDECDEEHDFRHCSWEKDMKALILSFP</sequence>